<reference evidence="16 17" key="1">
    <citation type="submission" date="2024-04" db="EMBL/GenBank/DDBJ databases">
        <title>Bacterial endophytes with biocontrol capabilities against important plant pathogens.</title>
        <authorList>
            <person name="Alayande K.A."/>
        </authorList>
    </citation>
    <scope>NUCLEOTIDE SEQUENCE [LARGE SCALE GENOMIC DNA]</scope>
    <source>
        <strain evidence="16 17">KV22</strain>
    </source>
</reference>
<dbReference type="Gene3D" id="2.60.120.260">
    <property type="entry name" value="Galactose-binding domain-like"/>
    <property type="match status" value="2"/>
</dbReference>
<comment type="subcellular location">
    <subcellularLocation>
        <location evidence="2">Cell inner membrane</location>
        <topology evidence="2">Single-pass membrane protein</topology>
    </subcellularLocation>
</comment>
<evidence type="ECO:0000256" key="5">
    <source>
        <dbReference type="ARBA" id="ARBA00011437"/>
    </source>
</evidence>
<keyword evidence="17" id="KW-1185">Reference proteome</keyword>
<evidence type="ECO:0000313" key="17">
    <source>
        <dbReference type="Proteomes" id="UP001455088"/>
    </source>
</evidence>
<dbReference type="Pfam" id="PF03170">
    <property type="entry name" value="BcsB"/>
    <property type="match status" value="1"/>
</dbReference>
<protein>
    <recommendedName>
        <fullName evidence="6 15">Cyclic di-GMP-binding protein</fullName>
    </recommendedName>
    <alternativeName>
        <fullName evidence="14 15">Cellulose synthase regulatory subunit</fullName>
    </alternativeName>
</protein>
<evidence type="ECO:0000256" key="9">
    <source>
        <dbReference type="ARBA" id="ARBA00022636"/>
    </source>
</evidence>
<evidence type="ECO:0000256" key="11">
    <source>
        <dbReference type="ARBA" id="ARBA00022916"/>
    </source>
</evidence>
<evidence type="ECO:0000256" key="15">
    <source>
        <dbReference type="RuleBase" id="RU365021"/>
    </source>
</evidence>
<keyword evidence="15" id="KW-0732">Signal</keyword>
<dbReference type="PANTHER" id="PTHR39083">
    <property type="entry name" value="CYCLIC DI-GMP-BINDING PROTEIN"/>
    <property type="match status" value="1"/>
</dbReference>
<dbReference type="NCBIfam" id="NF008323">
    <property type="entry name" value="PRK11114.1-1"/>
    <property type="match status" value="1"/>
</dbReference>
<proteinExistence type="inferred from homology"/>
<feature type="transmembrane region" description="Helical" evidence="15">
    <location>
        <begin position="748"/>
        <end position="769"/>
    </location>
</feature>
<comment type="similarity">
    <text evidence="4 15">Belongs to the AcsB/BcsB family.</text>
</comment>
<organism evidence="16 17">
    <name type="scientific">Stenotrophomonas bentonitica</name>
    <dbReference type="NCBI Taxonomy" id="1450134"/>
    <lineage>
        <taxon>Bacteria</taxon>
        <taxon>Pseudomonadati</taxon>
        <taxon>Pseudomonadota</taxon>
        <taxon>Gammaproteobacteria</taxon>
        <taxon>Lysobacterales</taxon>
        <taxon>Lysobacteraceae</taxon>
        <taxon>Stenotrophomonas</taxon>
    </lineage>
</organism>
<keyword evidence="9 15" id="KW-0973">c-di-GMP</keyword>
<dbReference type="PRINTS" id="PR01440">
    <property type="entry name" value="CELLSNTHASEB"/>
</dbReference>
<keyword evidence="7 15" id="KW-1003">Cell membrane</keyword>
<evidence type="ECO:0000256" key="7">
    <source>
        <dbReference type="ARBA" id="ARBA00022475"/>
    </source>
</evidence>
<dbReference type="Proteomes" id="UP001455088">
    <property type="component" value="Unassembled WGS sequence"/>
</dbReference>
<comment type="subunit">
    <text evidence="5 15">Tightly associated with the cellulose synthase catalytic subunit.</text>
</comment>
<evidence type="ECO:0000256" key="6">
    <source>
        <dbReference type="ARBA" id="ARBA00021844"/>
    </source>
</evidence>
<dbReference type="RefSeq" id="WP_172838049.1">
    <property type="nucleotide sequence ID" value="NZ_JBBYHY010000004.1"/>
</dbReference>
<feature type="signal peptide" evidence="15">
    <location>
        <begin position="1"/>
        <end position="35"/>
    </location>
</feature>
<evidence type="ECO:0000256" key="8">
    <source>
        <dbReference type="ARBA" id="ARBA00022519"/>
    </source>
</evidence>
<keyword evidence="13 15" id="KW-0472">Membrane</keyword>
<keyword evidence="11 15" id="KW-0135">Cellulose biosynthesis</keyword>
<keyword evidence="8 15" id="KW-0997">Cell inner membrane</keyword>
<evidence type="ECO:0000256" key="12">
    <source>
        <dbReference type="ARBA" id="ARBA00022989"/>
    </source>
</evidence>
<evidence type="ECO:0000256" key="13">
    <source>
        <dbReference type="ARBA" id="ARBA00023136"/>
    </source>
</evidence>
<dbReference type="PANTHER" id="PTHR39083:SF1">
    <property type="entry name" value="CYCLIC DI-GMP-BINDING PROTEIN"/>
    <property type="match status" value="1"/>
</dbReference>
<sequence>MTRRHRSLFRPVRLPRPSAAAVAFTLTLLCGAVYAQSPPVPATAPAAVPATTPADAAPAAMMPATPAAGTRQSRSTLKQLGIDYEITLRGIQGTAGVPFSIRNDQVVDRASLHLKYSYSPALLPDLSHLKVTVNDVTVATLPTPVDQAGRMIERDIDIDPRMIIDYNRINLQLIGHYTRECEDPDHTSLWANIDSASYLELGWAPLQLTNDLSLLPVPFFDARDTNRLELPFVFTGQPGQGLLQSAGIVSSWFGALAGYRGALFPASIDTVPMEGNAVVVATPRNPPAGLVLPDISGPTLAVIANPNDANGKLLLVLGRDDAELRIAATALTLGAPLSGPTASIGDFKEIAPRKPYDAPNWIPSDRPVRVSELVRQTSELNVVGYHPDLIRIGLQLPPDLFVWRRDGIPLDLRYRYTLPEGADKSALNISINDAFVTTLPLNGRPAPRSVSDMVWNKLKAPGAMPIQQKVMLPTGPFSSNSQLRFHFFFDRPQAAECKNTFPDVSAAIDGDTSIDLSGFDHYMAMPNLAAFGNAGYPFTRLADLSETVLVLPDNPNADDVGNVLTLLGRMGASTGYPALRNRIIAARQVGEHADQDLVVLGSRRSQPLFGEWAAHLPIGEAGQSRRVQLSDWVFERMPSFLSPDARRTDLPTTAEVSVRPDAGDVVLMGFESPLRKGRSVIAVMADDPAQVNRLFEAWFDPDRLRDFQGSVVLLQKDKVRSLAGNQSYYVGHLPPLTWLRWYFSQSPLLLGALVGLACLLLALIARWLLRRNARARIGMSG</sequence>
<dbReference type="EMBL" id="JBBYHY010000004">
    <property type="protein sequence ID" value="MEL3953650.1"/>
    <property type="molecule type" value="Genomic_DNA"/>
</dbReference>
<dbReference type="InterPro" id="IPR018513">
    <property type="entry name" value="Cell_synthase_bac"/>
</dbReference>
<evidence type="ECO:0000256" key="14">
    <source>
        <dbReference type="ARBA" id="ARBA00033444"/>
    </source>
</evidence>
<comment type="caution">
    <text evidence="16">The sequence shown here is derived from an EMBL/GenBank/DDBJ whole genome shotgun (WGS) entry which is preliminary data.</text>
</comment>
<evidence type="ECO:0000256" key="1">
    <source>
        <dbReference type="ARBA" id="ARBA00002057"/>
    </source>
</evidence>
<feature type="chain" id="PRO_5044985565" description="Cyclic di-GMP-binding protein" evidence="15">
    <location>
        <begin position="36"/>
        <end position="781"/>
    </location>
</feature>
<accession>A0ABU9JLH1</accession>
<evidence type="ECO:0000256" key="3">
    <source>
        <dbReference type="ARBA" id="ARBA00005186"/>
    </source>
</evidence>
<comment type="pathway">
    <text evidence="3 15">Glycan metabolism; bacterial cellulose biosynthesis.</text>
</comment>
<evidence type="ECO:0000256" key="4">
    <source>
        <dbReference type="ARBA" id="ARBA00010714"/>
    </source>
</evidence>
<keyword evidence="12 15" id="KW-1133">Transmembrane helix</keyword>
<keyword evidence="10 15" id="KW-0812">Transmembrane</keyword>
<evidence type="ECO:0000313" key="16">
    <source>
        <dbReference type="EMBL" id="MEL3953650.1"/>
    </source>
</evidence>
<evidence type="ECO:0000256" key="2">
    <source>
        <dbReference type="ARBA" id="ARBA00004377"/>
    </source>
</evidence>
<gene>
    <name evidence="16" type="primary">bcsB</name>
    <name evidence="16" type="ORF">AAE039_08750</name>
</gene>
<name>A0ABU9JLH1_9GAMM</name>
<evidence type="ECO:0000256" key="10">
    <source>
        <dbReference type="ARBA" id="ARBA00022692"/>
    </source>
</evidence>
<dbReference type="InterPro" id="IPR003920">
    <property type="entry name" value="Cell_synth_B"/>
</dbReference>
<comment type="function">
    <text evidence="1 15">Binds the cellulose synthase activator, bis-(3'-5') cyclic diguanylic acid (c-di-GMP).</text>
</comment>